<keyword evidence="4" id="KW-1003">Cell membrane</keyword>
<comment type="caution">
    <text evidence="9">The sequence shown here is derived from an EMBL/GenBank/DDBJ whole genome shotgun (WGS) entry which is preliminary data.</text>
</comment>
<protein>
    <submittedName>
        <fullName evidence="9">AzlC family ABC transporter permease</fullName>
    </submittedName>
</protein>
<accession>A0A9Q3WL68</accession>
<feature type="transmembrane region" description="Helical" evidence="8">
    <location>
        <begin position="167"/>
        <end position="185"/>
    </location>
</feature>
<evidence type="ECO:0000256" key="3">
    <source>
        <dbReference type="ARBA" id="ARBA00022448"/>
    </source>
</evidence>
<keyword evidence="7 8" id="KW-0472">Membrane</keyword>
<evidence type="ECO:0000256" key="1">
    <source>
        <dbReference type="ARBA" id="ARBA00004651"/>
    </source>
</evidence>
<evidence type="ECO:0000256" key="6">
    <source>
        <dbReference type="ARBA" id="ARBA00022989"/>
    </source>
</evidence>
<dbReference type="GO" id="GO:0005886">
    <property type="term" value="C:plasma membrane"/>
    <property type="evidence" value="ECO:0007669"/>
    <property type="project" value="UniProtKB-SubCell"/>
</dbReference>
<dbReference type="PANTHER" id="PTHR34979:SF1">
    <property type="entry name" value="INNER MEMBRANE PROTEIN YGAZ"/>
    <property type="match status" value="1"/>
</dbReference>
<dbReference type="RefSeq" id="WP_234219720.1">
    <property type="nucleotide sequence ID" value="NZ_JAGQAF010000005.1"/>
</dbReference>
<dbReference type="Proteomes" id="UP000813672">
    <property type="component" value="Unassembled WGS sequence"/>
</dbReference>
<dbReference type="PANTHER" id="PTHR34979">
    <property type="entry name" value="INNER MEMBRANE PROTEIN YGAZ"/>
    <property type="match status" value="1"/>
</dbReference>
<feature type="transmembrane region" description="Helical" evidence="8">
    <location>
        <begin position="135"/>
        <end position="155"/>
    </location>
</feature>
<sequence length="238" mass="25413">MSFTTSKSVYWKGFRDGAPFIMVAAPFGTLFGVFATEAGLNLVQVMTFTATVFAGAAQFTALQLLLDDTPTLIVLLSALAVNLRVAMYSAALTPYLGAAPLWQRAVAAYFTVDQSYALSVVRFETEPDLTVPQRMAYFFGTVTPLAPAWYLATYLGAVLGTRIPDSWALDFALPITFLAMIGPMLRTLPHVIAALVAIVTALLTAGVPFNLGLLIAGTAGMMAGAQAEVMLARRSRNT</sequence>
<proteinExistence type="inferred from homology"/>
<feature type="transmembrane region" description="Helical" evidence="8">
    <location>
        <begin position="20"/>
        <end position="40"/>
    </location>
</feature>
<evidence type="ECO:0000313" key="10">
    <source>
        <dbReference type="Proteomes" id="UP000813672"/>
    </source>
</evidence>
<feature type="transmembrane region" description="Helical" evidence="8">
    <location>
        <begin position="47"/>
        <end position="66"/>
    </location>
</feature>
<evidence type="ECO:0000256" key="8">
    <source>
        <dbReference type="SAM" id="Phobius"/>
    </source>
</evidence>
<evidence type="ECO:0000256" key="2">
    <source>
        <dbReference type="ARBA" id="ARBA00010735"/>
    </source>
</evidence>
<dbReference type="InterPro" id="IPR011606">
    <property type="entry name" value="Brnchd-chn_aa_trnsp_permease"/>
</dbReference>
<dbReference type="EMBL" id="JAGQAF010000005">
    <property type="protein sequence ID" value="MCE8537850.1"/>
    <property type="molecule type" value="Genomic_DNA"/>
</dbReference>
<comment type="similarity">
    <text evidence="2">Belongs to the AzlC family.</text>
</comment>
<evidence type="ECO:0000256" key="7">
    <source>
        <dbReference type="ARBA" id="ARBA00023136"/>
    </source>
</evidence>
<evidence type="ECO:0000256" key="4">
    <source>
        <dbReference type="ARBA" id="ARBA00022475"/>
    </source>
</evidence>
<keyword evidence="5 8" id="KW-0812">Transmembrane</keyword>
<evidence type="ECO:0000313" key="9">
    <source>
        <dbReference type="EMBL" id="MCE8537850.1"/>
    </source>
</evidence>
<dbReference type="GO" id="GO:1903785">
    <property type="term" value="P:L-valine transmembrane transport"/>
    <property type="evidence" value="ECO:0007669"/>
    <property type="project" value="TreeGrafter"/>
</dbReference>
<dbReference type="Pfam" id="PF03591">
    <property type="entry name" value="AzlC"/>
    <property type="match status" value="1"/>
</dbReference>
<evidence type="ECO:0000256" key="5">
    <source>
        <dbReference type="ARBA" id="ARBA00022692"/>
    </source>
</evidence>
<keyword evidence="6 8" id="KW-1133">Transmembrane helix</keyword>
<dbReference type="AlphaFoldDB" id="A0A9Q3WL68"/>
<feature type="transmembrane region" description="Helical" evidence="8">
    <location>
        <begin position="72"/>
        <end position="93"/>
    </location>
</feature>
<organism evidence="9 10">
    <name type="scientific">Ruegeria pomeroyi</name>
    <dbReference type="NCBI Taxonomy" id="89184"/>
    <lineage>
        <taxon>Bacteria</taxon>
        <taxon>Pseudomonadati</taxon>
        <taxon>Pseudomonadota</taxon>
        <taxon>Alphaproteobacteria</taxon>
        <taxon>Rhodobacterales</taxon>
        <taxon>Roseobacteraceae</taxon>
        <taxon>Ruegeria</taxon>
    </lineage>
</organism>
<keyword evidence="3" id="KW-0813">Transport</keyword>
<reference evidence="9" key="1">
    <citation type="journal article" date="2021" name="Environ. Microbiol.">
        <title>Cryptic niche differentiation of novel sediment ecotypes of Rugeria pomeroyi correlates with nitrate respiration.</title>
        <authorList>
            <person name="Lin X."/>
            <person name="McNichol J."/>
            <person name="Chu X."/>
            <person name="Qian Y."/>
            <person name="Luo H."/>
        </authorList>
    </citation>
    <scope>NUCLEOTIDE SEQUENCE</scope>
    <source>
        <strain evidence="9">SZCCDBB064</strain>
    </source>
</reference>
<name>A0A9Q3WL68_9RHOB</name>
<comment type="subcellular location">
    <subcellularLocation>
        <location evidence="1">Cell membrane</location>
        <topology evidence="1">Multi-pass membrane protein</topology>
    </subcellularLocation>
</comment>
<gene>
    <name evidence="9" type="ORF">KBY27_10295</name>
</gene>
<feature type="transmembrane region" description="Helical" evidence="8">
    <location>
        <begin position="191"/>
        <end position="216"/>
    </location>
</feature>